<evidence type="ECO:0008006" key="3">
    <source>
        <dbReference type="Google" id="ProtNLM"/>
    </source>
</evidence>
<comment type="caution">
    <text evidence="1">The sequence shown here is derived from an EMBL/GenBank/DDBJ whole genome shotgun (WGS) entry which is preliminary data.</text>
</comment>
<reference evidence="1 2" key="1">
    <citation type="submission" date="2021-06" db="EMBL/GenBank/DDBJ databases">
        <authorList>
            <person name="Palmer J.M."/>
        </authorList>
    </citation>
    <scope>NUCLEOTIDE SEQUENCE [LARGE SCALE GENOMIC DNA]</scope>
    <source>
        <strain evidence="1 2">GA_2019</strain>
        <tissue evidence="1">Muscle</tissue>
    </source>
</reference>
<dbReference type="EMBL" id="JAHRIO010054423">
    <property type="protein sequence ID" value="MEQ2176598.1"/>
    <property type="molecule type" value="Genomic_DNA"/>
</dbReference>
<organism evidence="1 2">
    <name type="scientific">Goodea atripinnis</name>
    <dbReference type="NCBI Taxonomy" id="208336"/>
    <lineage>
        <taxon>Eukaryota</taxon>
        <taxon>Metazoa</taxon>
        <taxon>Chordata</taxon>
        <taxon>Craniata</taxon>
        <taxon>Vertebrata</taxon>
        <taxon>Euteleostomi</taxon>
        <taxon>Actinopterygii</taxon>
        <taxon>Neopterygii</taxon>
        <taxon>Teleostei</taxon>
        <taxon>Neoteleostei</taxon>
        <taxon>Acanthomorphata</taxon>
        <taxon>Ovalentaria</taxon>
        <taxon>Atherinomorphae</taxon>
        <taxon>Cyprinodontiformes</taxon>
        <taxon>Goodeidae</taxon>
        <taxon>Goodea</taxon>
    </lineage>
</organism>
<protein>
    <recommendedName>
        <fullName evidence="3">Retrotransposon gag domain-containing protein</fullName>
    </recommendedName>
</protein>
<gene>
    <name evidence="1" type="ORF">GOODEAATRI_029651</name>
</gene>
<keyword evidence="2" id="KW-1185">Reference proteome</keyword>
<name>A0ABV0NYR2_9TELE</name>
<accession>A0ABV0NYR2</accession>
<proteinExistence type="predicted"/>
<dbReference type="PANTHER" id="PTHR33198">
    <property type="entry name" value="ANK_REP_REGION DOMAIN-CONTAINING PROTEIN-RELATED"/>
    <property type="match status" value="1"/>
</dbReference>
<evidence type="ECO:0000313" key="1">
    <source>
        <dbReference type="EMBL" id="MEQ2176598.1"/>
    </source>
</evidence>
<sequence length="194" mass="22273">MPAPFLPCSGEPTVPFSTWRKMFENYLMAIHATGNSWSNARRHALLIHALGFEGQRLFYTLPNVGTSYNEAMTTLELHFAPKVNVVEARNQFRQRTQIADETVPQYMVALLELQLFTWLPSTDLHNASIETGKPFLKIATRAQRSRQHEPVIAVDRQITWRMHETALQPQQNATAVVRLDIFLKFAAQLNKLER</sequence>
<dbReference type="PANTHER" id="PTHR33198:SF20">
    <property type="entry name" value="RETROTRANSPOSON GAG DOMAIN-CONTAINING PROTEIN"/>
    <property type="match status" value="1"/>
</dbReference>
<dbReference type="Proteomes" id="UP001476798">
    <property type="component" value="Unassembled WGS sequence"/>
</dbReference>
<evidence type="ECO:0000313" key="2">
    <source>
        <dbReference type="Proteomes" id="UP001476798"/>
    </source>
</evidence>